<accession>A0A2N6PIF7</accession>
<evidence type="ECO:0000313" key="3">
    <source>
        <dbReference type="Proteomes" id="UP000235703"/>
    </source>
</evidence>
<name>A0A2N6PIF7_9MICO</name>
<feature type="transmembrane region" description="Helical" evidence="1">
    <location>
        <begin position="6"/>
        <end position="29"/>
    </location>
</feature>
<evidence type="ECO:0000313" key="2">
    <source>
        <dbReference type="EMBL" id="PMB98470.1"/>
    </source>
</evidence>
<feature type="transmembrane region" description="Helical" evidence="1">
    <location>
        <begin position="50"/>
        <end position="71"/>
    </location>
</feature>
<keyword evidence="1" id="KW-1133">Transmembrane helix</keyword>
<dbReference type="RefSeq" id="WP_102160981.1">
    <property type="nucleotide sequence ID" value="NZ_JBIQEQ010000001.1"/>
</dbReference>
<evidence type="ECO:0000256" key="1">
    <source>
        <dbReference type="SAM" id="Phobius"/>
    </source>
</evidence>
<keyword evidence="1" id="KW-0472">Membrane</keyword>
<keyword evidence="3" id="KW-1185">Reference proteome</keyword>
<protein>
    <submittedName>
        <fullName evidence="2">Uncharacterized protein</fullName>
    </submittedName>
</protein>
<dbReference type="EMBL" id="PNFZ01000002">
    <property type="protein sequence ID" value="PMB98470.1"/>
    <property type="molecule type" value="Genomic_DNA"/>
</dbReference>
<reference evidence="2 3" key="1">
    <citation type="submission" date="2017-09" db="EMBL/GenBank/DDBJ databases">
        <title>Bacterial strain isolated from the female urinary microbiota.</title>
        <authorList>
            <person name="Thomas-White K."/>
            <person name="Kumar N."/>
            <person name="Forster S."/>
            <person name="Putonti C."/>
            <person name="Lawley T."/>
            <person name="Wolfe A.J."/>
        </authorList>
    </citation>
    <scope>NUCLEOTIDE SEQUENCE [LARGE SCALE GENOMIC DNA]</scope>
    <source>
        <strain evidence="2 3">UMB0680</strain>
    </source>
</reference>
<keyword evidence="1" id="KW-0812">Transmembrane</keyword>
<sequence length="76" mass="7926">MIDWMSLVIVAVATLTAATVTITLFSVAVRLRAYSIDLRSAGRSNALVSLASHAVFGVCGIVVLIGVYLIVPALHG</sequence>
<comment type="caution">
    <text evidence="2">The sequence shown here is derived from an EMBL/GenBank/DDBJ whole genome shotgun (WGS) entry which is preliminary data.</text>
</comment>
<proteinExistence type="predicted"/>
<dbReference type="AlphaFoldDB" id="A0A2N6PIF7"/>
<organism evidence="2 3">
    <name type="scientific">Brevibacterium luteolum</name>
    <dbReference type="NCBI Taxonomy" id="199591"/>
    <lineage>
        <taxon>Bacteria</taxon>
        <taxon>Bacillati</taxon>
        <taxon>Actinomycetota</taxon>
        <taxon>Actinomycetes</taxon>
        <taxon>Micrococcales</taxon>
        <taxon>Brevibacteriaceae</taxon>
        <taxon>Brevibacterium</taxon>
    </lineage>
</organism>
<gene>
    <name evidence="2" type="ORF">CJ198_03770</name>
</gene>
<dbReference type="Proteomes" id="UP000235703">
    <property type="component" value="Unassembled WGS sequence"/>
</dbReference>